<name>A0AAV4UK49_9ARAC</name>
<keyword evidence="2" id="KW-1185">Reference proteome</keyword>
<proteinExistence type="predicted"/>
<organism evidence="1 2">
    <name type="scientific">Caerostris darwini</name>
    <dbReference type="NCBI Taxonomy" id="1538125"/>
    <lineage>
        <taxon>Eukaryota</taxon>
        <taxon>Metazoa</taxon>
        <taxon>Ecdysozoa</taxon>
        <taxon>Arthropoda</taxon>
        <taxon>Chelicerata</taxon>
        <taxon>Arachnida</taxon>
        <taxon>Araneae</taxon>
        <taxon>Araneomorphae</taxon>
        <taxon>Entelegynae</taxon>
        <taxon>Araneoidea</taxon>
        <taxon>Araneidae</taxon>
        <taxon>Caerostris</taxon>
    </lineage>
</organism>
<protein>
    <submittedName>
        <fullName evidence="1">Uncharacterized protein</fullName>
    </submittedName>
</protein>
<dbReference type="EMBL" id="BPLQ01011454">
    <property type="protein sequence ID" value="GIY58079.1"/>
    <property type="molecule type" value="Genomic_DNA"/>
</dbReference>
<sequence length="112" mass="12807">MFYTKTNFFAVTNCSFFTDSKYMSQNFRNKESIRMPAAQHLNNKIHLENPKQSKDHVEPNRSHKSRCSMLILCNSSGTGSGTQGESARARRKVFHCMNNFVLLQTVKEAAVE</sequence>
<reference evidence="1 2" key="1">
    <citation type="submission" date="2021-06" db="EMBL/GenBank/DDBJ databases">
        <title>Caerostris darwini draft genome.</title>
        <authorList>
            <person name="Kono N."/>
            <person name="Arakawa K."/>
        </authorList>
    </citation>
    <scope>NUCLEOTIDE SEQUENCE [LARGE SCALE GENOMIC DNA]</scope>
</reference>
<gene>
    <name evidence="1" type="ORF">CDAR_74391</name>
</gene>
<evidence type="ECO:0000313" key="2">
    <source>
        <dbReference type="Proteomes" id="UP001054837"/>
    </source>
</evidence>
<dbReference type="Proteomes" id="UP001054837">
    <property type="component" value="Unassembled WGS sequence"/>
</dbReference>
<dbReference type="AlphaFoldDB" id="A0AAV4UK49"/>
<comment type="caution">
    <text evidence="1">The sequence shown here is derived from an EMBL/GenBank/DDBJ whole genome shotgun (WGS) entry which is preliminary data.</text>
</comment>
<accession>A0AAV4UK49</accession>
<evidence type="ECO:0000313" key="1">
    <source>
        <dbReference type="EMBL" id="GIY58079.1"/>
    </source>
</evidence>